<evidence type="ECO:0000259" key="4">
    <source>
        <dbReference type="PROSITE" id="PS50110"/>
    </source>
</evidence>
<dbReference type="CDD" id="cd17544">
    <property type="entry name" value="REC_2_GGDEF"/>
    <property type="match status" value="1"/>
</dbReference>
<comment type="caution">
    <text evidence="6">The sequence shown here is derived from an EMBL/GenBank/DDBJ whole genome shotgun (WGS) entry which is preliminary data.</text>
</comment>
<proteinExistence type="predicted"/>
<evidence type="ECO:0000256" key="2">
    <source>
        <dbReference type="ARBA" id="ARBA00034247"/>
    </source>
</evidence>
<feature type="domain" description="GGDEF" evidence="5">
    <location>
        <begin position="286"/>
        <end position="414"/>
    </location>
</feature>
<name>A0ABU7G3H5_9ALTE</name>
<dbReference type="InterPro" id="IPR043128">
    <property type="entry name" value="Rev_trsase/Diguanyl_cyclase"/>
</dbReference>
<dbReference type="Pfam" id="PF00990">
    <property type="entry name" value="GGDEF"/>
    <property type="match status" value="1"/>
</dbReference>
<dbReference type="SMART" id="SM00448">
    <property type="entry name" value="REC"/>
    <property type="match status" value="2"/>
</dbReference>
<feature type="modified residue" description="4-aspartylphosphate" evidence="3">
    <location>
        <position position="55"/>
    </location>
</feature>
<protein>
    <recommendedName>
        <fullName evidence="1">diguanylate cyclase</fullName>
        <ecNumber evidence="1">2.7.7.65</ecNumber>
    </recommendedName>
</protein>
<dbReference type="EC" id="2.7.7.65" evidence="1"/>
<evidence type="ECO:0000313" key="7">
    <source>
        <dbReference type="Proteomes" id="UP001310248"/>
    </source>
</evidence>
<dbReference type="Gene3D" id="3.40.50.2300">
    <property type="match status" value="2"/>
</dbReference>
<keyword evidence="3" id="KW-0597">Phosphoprotein</keyword>
<dbReference type="Gene3D" id="3.30.70.270">
    <property type="match status" value="1"/>
</dbReference>
<keyword evidence="6" id="KW-0548">Nucleotidyltransferase</keyword>
<dbReference type="NCBIfam" id="TIGR00254">
    <property type="entry name" value="GGDEF"/>
    <property type="match status" value="1"/>
</dbReference>
<dbReference type="InterPro" id="IPR000160">
    <property type="entry name" value="GGDEF_dom"/>
</dbReference>
<comment type="catalytic activity">
    <reaction evidence="2">
        <text>2 GTP = 3',3'-c-di-GMP + 2 diphosphate</text>
        <dbReference type="Rhea" id="RHEA:24898"/>
        <dbReference type="ChEBI" id="CHEBI:33019"/>
        <dbReference type="ChEBI" id="CHEBI:37565"/>
        <dbReference type="ChEBI" id="CHEBI:58805"/>
        <dbReference type="EC" id="2.7.7.65"/>
    </reaction>
</comment>
<dbReference type="PANTHER" id="PTHR45138:SF9">
    <property type="entry name" value="DIGUANYLATE CYCLASE DGCM-RELATED"/>
    <property type="match status" value="1"/>
</dbReference>
<gene>
    <name evidence="6" type="ORF">SNR37_003288</name>
</gene>
<dbReference type="InterPro" id="IPR050469">
    <property type="entry name" value="Diguanylate_Cyclase"/>
</dbReference>
<evidence type="ECO:0000313" key="6">
    <source>
        <dbReference type="EMBL" id="MEE1673861.1"/>
    </source>
</evidence>
<dbReference type="SUPFAM" id="SSF52172">
    <property type="entry name" value="CheY-like"/>
    <property type="match status" value="2"/>
</dbReference>
<keyword evidence="6" id="KW-0808">Transferase</keyword>
<reference evidence="7" key="1">
    <citation type="submission" date="2023-07" db="EMBL/GenBank/DDBJ databases">
        <title>Draft genome sequence of Agarivorans aestuarii strain ZMCS4, a CAZymes producing bacteria isolated from the marine brown algae Clodostephus spongiosus.</title>
        <authorList>
            <person name="Lorente B."/>
            <person name="Cabral C."/>
            <person name="Frias J."/>
            <person name="Faria J."/>
            <person name="Toubarro D."/>
        </authorList>
    </citation>
    <scope>NUCLEOTIDE SEQUENCE [LARGE SCALE GENOMIC DNA]</scope>
    <source>
        <strain evidence="7">ZMCS4</strain>
    </source>
</reference>
<accession>A0ABU7G3H5</accession>
<evidence type="ECO:0000256" key="3">
    <source>
        <dbReference type="PROSITE-ProRule" id="PRU00169"/>
    </source>
</evidence>
<keyword evidence="7" id="KW-1185">Reference proteome</keyword>
<dbReference type="EMBL" id="JAYDYW010000006">
    <property type="protein sequence ID" value="MEE1673861.1"/>
    <property type="molecule type" value="Genomic_DNA"/>
</dbReference>
<dbReference type="PROSITE" id="PS50887">
    <property type="entry name" value="GGDEF"/>
    <property type="match status" value="1"/>
</dbReference>
<evidence type="ECO:0000259" key="5">
    <source>
        <dbReference type="PROSITE" id="PS50887"/>
    </source>
</evidence>
<feature type="modified residue" description="4-aspartylphosphate" evidence="3">
    <location>
        <position position="176"/>
    </location>
</feature>
<dbReference type="RefSeq" id="WP_163132109.1">
    <property type="nucleotide sequence ID" value="NZ_JAYDYW010000006.1"/>
</dbReference>
<feature type="domain" description="Response regulatory" evidence="4">
    <location>
        <begin position="3"/>
        <end position="118"/>
    </location>
</feature>
<dbReference type="Pfam" id="PF00072">
    <property type="entry name" value="Response_reg"/>
    <property type="match status" value="1"/>
</dbReference>
<dbReference type="CDD" id="cd01949">
    <property type="entry name" value="GGDEF"/>
    <property type="match status" value="1"/>
</dbReference>
<sequence>MQKILIVEDSPTVLKILSHLSSRLNQLEPVFASSLEQAKQLYSAEPDSFFAALADFNLPDAPNGELIDYLLEKKLPTVVLSGSFDEQTQSLLIIKGVVDYVLKEGRYSYELAFDTLNQLYLNQNTKVLVAEDSELARKHICGLLKRHLFQVIEANDGQEAFQHLQDDPDIKLLISDYQMPNMDGFQLVQKVRHEMGQRRISILGLSSADNATVSSKFIKNGANDYLHKPFSIEEFQCRVNHSLHTLALVEKLEKAAYQDYLTSIPNRRFFIKHGRKLHQKAEDKNSQLAVAVLDIDHFKKFNDQYGHEAGDAVLIHFSSLLKTGLANFLFARTGGEEFSVAMAGLSNEQAYQLLDAFREQVATTEFIYDETPLSISVSIGVTNNLEEHLDAQLNRADELLYNAKDAGRNIVVGD</sequence>
<evidence type="ECO:0000256" key="1">
    <source>
        <dbReference type="ARBA" id="ARBA00012528"/>
    </source>
</evidence>
<feature type="domain" description="Response regulatory" evidence="4">
    <location>
        <begin position="126"/>
        <end position="243"/>
    </location>
</feature>
<dbReference type="InterPro" id="IPR011006">
    <property type="entry name" value="CheY-like_superfamily"/>
</dbReference>
<dbReference type="PROSITE" id="PS50110">
    <property type="entry name" value="RESPONSE_REGULATORY"/>
    <property type="match status" value="2"/>
</dbReference>
<dbReference type="SMART" id="SM00267">
    <property type="entry name" value="GGDEF"/>
    <property type="match status" value="1"/>
</dbReference>
<dbReference type="InterPro" id="IPR001789">
    <property type="entry name" value="Sig_transdc_resp-reg_receiver"/>
</dbReference>
<dbReference type="Proteomes" id="UP001310248">
    <property type="component" value="Unassembled WGS sequence"/>
</dbReference>
<organism evidence="6 7">
    <name type="scientific">Agarivorans aestuarii</name>
    <dbReference type="NCBI Taxonomy" id="1563703"/>
    <lineage>
        <taxon>Bacteria</taxon>
        <taxon>Pseudomonadati</taxon>
        <taxon>Pseudomonadota</taxon>
        <taxon>Gammaproteobacteria</taxon>
        <taxon>Alteromonadales</taxon>
        <taxon>Alteromonadaceae</taxon>
        <taxon>Agarivorans</taxon>
    </lineage>
</organism>
<dbReference type="InterPro" id="IPR029787">
    <property type="entry name" value="Nucleotide_cyclase"/>
</dbReference>
<dbReference type="SUPFAM" id="SSF55073">
    <property type="entry name" value="Nucleotide cyclase"/>
    <property type="match status" value="1"/>
</dbReference>
<dbReference type="PANTHER" id="PTHR45138">
    <property type="entry name" value="REGULATORY COMPONENTS OF SENSORY TRANSDUCTION SYSTEM"/>
    <property type="match status" value="1"/>
</dbReference>
<dbReference type="GO" id="GO:0052621">
    <property type="term" value="F:diguanylate cyclase activity"/>
    <property type="evidence" value="ECO:0007669"/>
    <property type="project" value="UniProtKB-EC"/>
</dbReference>